<organism evidence="4 5">
    <name type="scientific">Phytohabitans maris</name>
    <dbReference type="NCBI Taxonomy" id="3071409"/>
    <lineage>
        <taxon>Bacteria</taxon>
        <taxon>Bacillati</taxon>
        <taxon>Actinomycetota</taxon>
        <taxon>Actinomycetes</taxon>
        <taxon>Micromonosporales</taxon>
        <taxon>Micromonosporaceae</taxon>
    </lineage>
</organism>
<evidence type="ECO:0000313" key="4">
    <source>
        <dbReference type="EMBL" id="MDQ7905210.1"/>
    </source>
</evidence>
<feature type="transmembrane region" description="Helical" evidence="1">
    <location>
        <begin position="214"/>
        <end position="235"/>
    </location>
</feature>
<keyword evidence="5" id="KW-1185">Reference proteome</keyword>
<evidence type="ECO:0000313" key="5">
    <source>
        <dbReference type="Proteomes" id="UP001230908"/>
    </source>
</evidence>
<dbReference type="Proteomes" id="UP001230908">
    <property type="component" value="Unassembled WGS sequence"/>
</dbReference>
<feature type="domain" description="YncI copper-binding" evidence="3">
    <location>
        <begin position="32"/>
        <end position="178"/>
    </location>
</feature>
<keyword evidence="1" id="KW-0472">Membrane</keyword>
<feature type="chain" id="PRO_5046785032" evidence="2">
    <location>
        <begin position="32"/>
        <end position="247"/>
    </location>
</feature>
<dbReference type="InterPro" id="IPR038507">
    <property type="entry name" value="YcnI-like_sf"/>
</dbReference>
<evidence type="ECO:0000259" key="3">
    <source>
        <dbReference type="Pfam" id="PF07987"/>
    </source>
</evidence>
<evidence type="ECO:0000256" key="2">
    <source>
        <dbReference type="SAM" id="SignalP"/>
    </source>
</evidence>
<dbReference type="Pfam" id="PF07987">
    <property type="entry name" value="DUF1775"/>
    <property type="match status" value="1"/>
</dbReference>
<name>A0ABU0ZG13_9ACTN</name>
<dbReference type="EMBL" id="JAVHUY010000009">
    <property type="protein sequence ID" value="MDQ7905210.1"/>
    <property type="molecule type" value="Genomic_DNA"/>
</dbReference>
<dbReference type="RefSeq" id="WP_308712482.1">
    <property type="nucleotide sequence ID" value="NZ_JAVHUY010000009.1"/>
</dbReference>
<dbReference type="Gene3D" id="2.60.40.2230">
    <property type="entry name" value="Uncharacterised protein YcnI-like PF07987, DUF1775"/>
    <property type="match status" value="1"/>
</dbReference>
<dbReference type="InterPro" id="IPR012533">
    <property type="entry name" value="YcnI-copper_dom"/>
</dbReference>
<comment type="caution">
    <text evidence="4">The sequence shown here is derived from an EMBL/GenBank/DDBJ whole genome shotgun (WGS) entry which is preliminary data.</text>
</comment>
<gene>
    <name evidence="4" type="ORF">RB614_11815</name>
</gene>
<accession>A0ABU0ZG13</accession>
<feature type="signal peptide" evidence="2">
    <location>
        <begin position="1"/>
        <end position="31"/>
    </location>
</feature>
<evidence type="ECO:0000256" key="1">
    <source>
        <dbReference type="SAM" id="Phobius"/>
    </source>
</evidence>
<reference evidence="4 5" key="1">
    <citation type="submission" date="2023-08" db="EMBL/GenBank/DDBJ databases">
        <title>Phytohabitans sansha sp. nov., isolated from marine sediment.</title>
        <authorList>
            <person name="Zhao Y."/>
            <person name="Yi K."/>
        </authorList>
    </citation>
    <scope>NUCLEOTIDE SEQUENCE [LARGE SCALE GENOMIC DNA]</scope>
    <source>
        <strain evidence="4 5">ZYX-F-186</strain>
    </source>
</reference>
<dbReference type="CDD" id="cd08545">
    <property type="entry name" value="YcnI_like"/>
    <property type="match status" value="1"/>
</dbReference>
<keyword evidence="1" id="KW-1133">Transmembrane helix</keyword>
<proteinExistence type="predicted"/>
<keyword evidence="2" id="KW-0732">Signal</keyword>
<protein>
    <submittedName>
        <fullName evidence="4">YcnI family protein</fullName>
    </submittedName>
</protein>
<sequence length="247" mass="25367">MKTALRRTVQAGTAGLFVGGVVLLAAAPAAAHVTVTPTETSAGSYTVLTVSVPHGCDGAGTTKVAIKIPEDIIAVTPTVNTNWTVQKVMADLNPPVKDSHGNEVTQRVNEVVYTARAPLPDDMRDTFELSLKLPDTPGKTLVFPSVQTCEKGETAWVQVPADGQNADDLEHPAPGFKVTEAAKEGDEAPAANANTALTGAQSDAGDSDSGGTSAVSWIALAAGILGLLLGGFAVLRPNLTKSRDTTA</sequence>
<keyword evidence="1" id="KW-0812">Transmembrane</keyword>